<dbReference type="PROSITE" id="PS50110">
    <property type="entry name" value="RESPONSE_REGULATORY"/>
    <property type="match status" value="1"/>
</dbReference>
<evidence type="ECO:0000256" key="1">
    <source>
        <dbReference type="PROSITE-ProRule" id="PRU00169"/>
    </source>
</evidence>
<evidence type="ECO:0000313" key="3">
    <source>
        <dbReference type="EMBL" id="KTB48290.1"/>
    </source>
</evidence>
<feature type="domain" description="Response regulatory" evidence="2">
    <location>
        <begin position="1"/>
        <end position="118"/>
    </location>
</feature>
<dbReference type="STRING" id="1217799.DEALK_11350"/>
<reference evidence="3 4" key="1">
    <citation type="submission" date="2015-06" db="EMBL/GenBank/DDBJ databases">
        <title>Genome sequence of the organohalide-respiring Dehalogenimonas alkenigignens type strain (IP3-3T).</title>
        <authorList>
            <person name="Key T.A."/>
            <person name="Richmond D.P."/>
            <person name="Bowman K.S."/>
            <person name="Cho Y.-J."/>
            <person name="Chun J."/>
            <person name="da Costa M.S."/>
            <person name="Rainey F.A."/>
            <person name="Moe W.M."/>
        </authorList>
    </citation>
    <scope>NUCLEOTIDE SEQUENCE [LARGE SCALE GENOMIC DNA]</scope>
    <source>
        <strain evidence="3 4">IP3-3</strain>
    </source>
</reference>
<dbReference type="InterPro" id="IPR011006">
    <property type="entry name" value="CheY-like_superfamily"/>
</dbReference>
<organism evidence="3 4">
    <name type="scientific">Dehalogenimonas alkenigignens</name>
    <dbReference type="NCBI Taxonomy" id="1217799"/>
    <lineage>
        <taxon>Bacteria</taxon>
        <taxon>Bacillati</taxon>
        <taxon>Chloroflexota</taxon>
        <taxon>Dehalococcoidia</taxon>
        <taxon>Dehalococcoidales</taxon>
        <taxon>Dehalococcoidaceae</taxon>
        <taxon>Dehalogenimonas</taxon>
    </lineage>
</organism>
<dbReference type="OrthoDB" id="9800897at2"/>
<dbReference type="InterPro" id="IPR001789">
    <property type="entry name" value="Sig_transdc_resp-reg_receiver"/>
</dbReference>
<dbReference type="EMBL" id="LFDV01000002">
    <property type="protein sequence ID" value="KTB48290.1"/>
    <property type="molecule type" value="Genomic_DNA"/>
</dbReference>
<proteinExistence type="predicted"/>
<dbReference type="Proteomes" id="UP000053947">
    <property type="component" value="Unassembled WGS sequence"/>
</dbReference>
<keyword evidence="1" id="KW-0597">Phosphoprotein</keyword>
<dbReference type="GO" id="GO:0000160">
    <property type="term" value="P:phosphorelay signal transduction system"/>
    <property type="evidence" value="ECO:0007669"/>
    <property type="project" value="InterPro"/>
</dbReference>
<dbReference type="AlphaFoldDB" id="A0A0W0GIC7"/>
<protein>
    <submittedName>
        <fullName evidence="3">Response regulator receiver domain</fullName>
    </submittedName>
</protein>
<dbReference type="RefSeq" id="WP_058439301.1">
    <property type="nucleotide sequence ID" value="NZ_KQ758903.1"/>
</dbReference>
<dbReference type="Pfam" id="PF00072">
    <property type="entry name" value="Response_reg"/>
    <property type="match status" value="1"/>
</dbReference>
<dbReference type="Gene3D" id="3.40.50.2300">
    <property type="match status" value="1"/>
</dbReference>
<feature type="modified residue" description="4-aspartylphosphate" evidence="1">
    <location>
        <position position="53"/>
    </location>
</feature>
<name>A0A0W0GIC7_9CHLR</name>
<comment type="caution">
    <text evidence="3">The sequence shown here is derived from an EMBL/GenBank/DDBJ whole genome shotgun (WGS) entry which is preliminary data.</text>
</comment>
<evidence type="ECO:0000313" key="4">
    <source>
        <dbReference type="Proteomes" id="UP000053947"/>
    </source>
</evidence>
<sequence>MKVWAATRDSQVIDLLNTAIRMRWPNSGSLIVPDISDQEAPSQIKGCDLAIVDTCLDIVDANEIIHQIRRDSEVPVLALSNSKGDQGVTARALANGADDYIFKPVEIIELIFHIEAVAGIKHSARG</sequence>
<dbReference type="SUPFAM" id="SSF52172">
    <property type="entry name" value="CheY-like"/>
    <property type="match status" value="1"/>
</dbReference>
<keyword evidence="4" id="KW-1185">Reference proteome</keyword>
<evidence type="ECO:0000259" key="2">
    <source>
        <dbReference type="PROSITE" id="PS50110"/>
    </source>
</evidence>
<gene>
    <name evidence="3" type="ORF">DEALK_11350</name>
</gene>
<accession>A0A0W0GIC7</accession>